<keyword evidence="1" id="KW-0472">Membrane</keyword>
<dbReference type="PANTHER" id="PTHR41324">
    <property type="entry name" value="MEMBRANE PROTEIN-RELATED"/>
    <property type="match status" value="1"/>
</dbReference>
<sequence length="312" mass="35243">MQDHSQNLVFGAMMVAFFTILLAGAFYIPLIGVIILPFIPLPIILYRLRYNRISTIFVVFSGSLLTLLVGGLYIIPLAVLLGMLGFLIAESILIGKSKLYTFMASGIYLIAIGMLGYIIGVLFFNFNVVDLIFQAMNETKGQFLQSFEATGMEPKLYESIVESAFVYYQSAIPAMFILMVYVFTFLMVIPNFEVLRRLGHDVPKFSPFREMRLPLITIFIYGLFVVLPYMMDMRPESSAYLFYVNATIIIRTLLALQGFALILYIMHTLKLPKVVSFFSVLLAFLFNPITTLLGILDIGMNIRALIGKDNLK</sequence>
<dbReference type="PANTHER" id="PTHR41324:SF1">
    <property type="entry name" value="DUF2232 DOMAIN-CONTAINING PROTEIN"/>
    <property type="match status" value="1"/>
</dbReference>
<dbReference type="InterPro" id="IPR018710">
    <property type="entry name" value="DUF2232"/>
</dbReference>
<evidence type="ECO:0000313" key="3">
    <source>
        <dbReference type="Proteomes" id="UP001282284"/>
    </source>
</evidence>
<keyword evidence="1" id="KW-1133">Transmembrane helix</keyword>
<reference evidence="2 3" key="1">
    <citation type="submission" date="2023-06" db="EMBL/GenBank/DDBJ databases">
        <title>Sporosarcina sp. nov., isolated from Korean traditional fermented seafood 'Jeotgal'.</title>
        <authorList>
            <person name="Yang A.I."/>
            <person name="Shin N.-R."/>
        </authorList>
    </citation>
    <scope>NUCLEOTIDE SEQUENCE [LARGE SCALE GENOMIC DNA]</scope>
    <source>
        <strain evidence="2 3">KCTC13119</strain>
    </source>
</reference>
<accession>A0ABU4GBL0</accession>
<dbReference type="RefSeq" id="WP_317945289.1">
    <property type="nucleotide sequence ID" value="NZ_JAUBDI010000015.1"/>
</dbReference>
<dbReference type="EMBL" id="JAUBDI010000015">
    <property type="protein sequence ID" value="MDW0114333.1"/>
    <property type="molecule type" value="Genomic_DNA"/>
</dbReference>
<feature type="transmembrane region" description="Helical" evidence="1">
    <location>
        <begin position="243"/>
        <end position="265"/>
    </location>
</feature>
<evidence type="ECO:0000313" key="2">
    <source>
        <dbReference type="EMBL" id="MDW0114333.1"/>
    </source>
</evidence>
<gene>
    <name evidence="2" type="ORF">QT711_14135</name>
</gene>
<organism evidence="2 3">
    <name type="scientific">Sporosarcina saromensis</name>
    <dbReference type="NCBI Taxonomy" id="359365"/>
    <lineage>
        <taxon>Bacteria</taxon>
        <taxon>Bacillati</taxon>
        <taxon>Bacillota</taxon>
        <taxon>Bacilli</taxon>
        <taxon>Bacillales</taxon>
        <taxon>Caryophanaceae</taxon>
        <taxon>Sporosarcina</taxon>
    </lineage>
</organism>
<name>A0ABU4GBL0_9BACL</name>
<feature type="transmembrane region" description="Helical" evidence="1">
    <location>
        <begin position="106"/>
        <end position="126"/>
    </location>
</feature>
<feature type="transmembrane region" description="Helical" evidence="1">
    <location>
        <begin position="171"/>
        <end position="192"/>
    </location>
</feature>
<feature type="transmembrane region" description="Helical" evidence="1">
    <location>
        <begin position="277"/>
        <end position="296"/>
    </location>
</feature>
<feature type="transmembrane region" description="Helical" evidence="1">
    <location>
        <begin position="213"/>
        <end position="231"/>
    </location>
</feature>
<dbReference type="Pfam" id="PF09991">
    <property type="entry name" value="DUF2232"/>
    <property type="match status" value="1"/>
</dbReference>
<keyword evidence="3" id="KW-1185">Reference proteome</keyword>
<feature type="transmembrane region" description="Helical" evidence="1">
    <location>
        <begin position="74"/>
        <end position="94"/>
    </location>
</feature>
<proteinExistence type="predicted"/>
<comment type="caution">
    <text evidence="2">The sequence shown here is derived from an EMBL/GenBank/DDBJ whole genome shotgun (WGS) entry which is preliminary data.</text>
</comment>
<protein>
    <submittedName>
        <fullName evidence="2">DUF2232 domain-containing protein</fullName>
    </submittedName>
</protein>
<keyword evidence="1" id="KW-0812">Transmembrane</keyword>
<feature type="transmembrane region" description="Helical" evidence="1">
    <location>
        <begin position="12"/>
        <end position="38"/>
    </location>
</feature>
<dbReference type="Proteomes" id="UP001282284">
    <property type="component" value="Unassembled WGS sequence"/>
</dbReference>
<evidence type="ECO:0000256" key="1">
    <source>
        <dbReference type="SAM" id="Phobius"/>
    </source>
</evidence>